<evidence type="ECO:0000313" key="12">
    <source>
        <dbReference type="EMBL" id="KAL3797372.1"/>
    </source>
</evidence>
<evidence type="ECO:0000256" key="11">
    <source>
        <dbReference type="RuleBase" id="RU000488"/>
    </source>
</evidence>
<dbReference type="PANTHER" id="PTHR45618">
    <property type="entry name" value="MITOCHONDRIAL DICARBOXYLATE CARRIER-RELATED"/>
    <property type="match status" value="1"/>
</dbReference>
<dbReference type="InterPro" id="IPR023395">
    <property type="entry name" value="MCP_dom_sf"/>
</dbReference>
<feature type="repeat" description="Solcar" evidence="10">
    <location>
        <begin position="213"/>
        <end position="304"/>
    </location>
</feature>
<dbReference type="SUPFAM" id="SSF103506">
    <property type="entry name" value="Mitochondrial carrier"/>
    <property type="match status" value="1"/>
</dbReference>
<accession>A0ABD3QBC0</accession>
<evidence type="ECO:0000256" key="1">
    <source>
        <dbReference type="ARBA" id="ARBA00004448"/>
    </source>
</evidence>
<dbReference type="FunFam" id="1.50.40.10:FF:000009">
    <property type="entry name" value="Mitochondrial 2-oxoglutarate/malate carrier protein"/>
    <property type="match status" value="1"/>
</dbReference>
<dbReference type="InterPro" id="IPR002067">
    <property type="entry name" value="MCP"/>
</dbReference>
<keyword evidence="13" id="KW-1185">Reference proteome</keyword>
<dbReference type="AlphaFoldDB" id="A0ABD3QBC0"/>
<dbReference type="EMBL" id="JABMIG020000055">
    <property type="protein sequence ID" value="KAL3797372.1"/>
    <property type="molecule type" value="Genomic_DNA"/>
</dbReference>
<dbReference type="PROSITE" id="PS50920">
    <property type="entry name" value="SOLCAR"/>
    <property type="match status" value="3"/>
</dbReference>
<dbReference type="Gene3D" id="1.50.40.10">
    <property type="entry name" value="Mitochondrial carrier domain"/>
    <property type="match status" value="1"/>
</dbReference>
<gene>
    <name evidence="12" type="ORF">HJC23_010498</name>
</gene>
<keyword evidence="5" id="KW-0677">Repeat</keyword>
<evidence type="ECO:0000256" key="10">
    <source>
        <dbReference type="PROSITE-ProRule" id="PRU00282"/>
    </source>
</evidence>
<comment type="subcellular location">
    <subcellularLocation>
        <location evidence="1">Mitochondrion inner membrane</location>
        <topology evidence="1">Multi-pass membrane protein</topology>
    </subcellularLocation>
</comment>
<keyword evidence="3 11" id="KW-0813">Transport</keyword>
<feature type="repeat" description="Solcar" evidence="10">
    <location>
        <begin position="109"/>
        <end position="200"/>
    </location>
</feature>
<evidence type="ECO:0000313" key="13">
    <source>
        <dbReference type="Proteomes" id="UP001516023"/>
    </source>
</evidence>
<keyword evidence="4 10" id="KW-0812">Transmembrane</keyword>
<feature type="repeat" description="Solcar" evidence="10">
    <location>
        <begin position="10"/>
        <end position="99"/>
    </location>
</feature>
<comment type="caution">
    <text evidence="12">The sequence shown here is derived from an EMBL/GenBank/DDBJ whole genome shotgun (WGS) entry which is preliminary data.</text>
</comment>
<name>A0ABD3QBC0_9STRA</name>
<dbReference type="Pfam" id="PF00153">
    <property type="entry name" value="Mito_carr"/>
    <property type="match status" value="3"/>
</dbReference>
<evidence type="ECO:0000256" key="6">
    <source>
        <dbReference type="ARBA" id="ARBA00022792"/>
    </source>
</evidence>
<sequence length="554" mass="60080">MSDNKGSSITKLAEPFVCGGTAATFASIVIHPMDLAKVRMQLYGQLNPGKPVPSFVELLSGMVKNDGITSVYKGVDAAIGRQLVYGTARIGLHRAISDKMQEMNEGKPISFLMKTLSGMASGSVAVCIGTPFDIALVRLQSDSMAPVAERKNYKNVFDALTRTASEEGAGALYKGLLPNILRGMAMNVGMLACYDQAKESVAKILNDPMTNGPALTTQIGASCVAGFTAAAFSMPFDLIKSRLMAQKADPVTNKLPYSGVADCTMQILKKEGPLGFFSGFSAYYGRCAPHAMIILLSIESITQAYRGRTCRRDRSSLFLYAFQSSSLAVVFAFALPSPSSPELTMENNNAIAHQGMECNMLDSLYTNHHQYCEDGGGSISSRSNLSMTSGSKRGMEDLTANETYDHLADGDSNGVPRVSIDNNDLAEAEDEMTKENEAAVTQERQMIYEDNTNRLRNILENIKNSTKTVLQEMNVYLREMEEVEKTYIRCRAKTQKESRRLEQVEPDVGLATARYLKQASAQLFGNGANEGFDMDTMTGGTHGASAGDTFGRKG</sequence>
<evidence type="ECO:0000256" key="9">
    <source>
        <dbReference type="ARBA" id="ARBA00023136"/>
    </source>
</evidence>
<dbReference type="Proteomes" id="UP001516023">
    <property type="component" value="Unassembled WGS sequence"/>
</dbReference>
<evidence type="ECO:0000256" key="4">
    <source>
        <dbReference type="ARBA" id="ARBA00022692"/>
    </source>
</evidence>
<comment type="similarity">
    <text evidence="2 11">Belongs to the mitochondrial carrier (TC 2.A.29) family.</text>
</comment>
<evidence type="ECO:0000256" key="8">
    <source>
        <dbReference type="ARBA" id="ARBA00023128"/>
    </source>
</evidence>
<evidence type="ECO:0000256" key="2">
    <source>
        <dbReference type="ARBA" id="ARBA00006375"/>
    </source>
</evidence>
<keyword evidence="6" id="KW-0999">Mitochondrion inner membrane</keyword>
<protein>
    <submittedName>
        <fullName evidence="12">Uncharacterized protein</fullName>
    </submittedName>
</protein>
<dbReference type="PRINTS" id="PR00926">
    <property type="entry name" value="MITOCARRIER"/>
</dbReference>
<dbReference type="InterPro" id="IPR050391">
    <property type="entry name" value="Mito_Metabolite_Transporter"/>
</dbReference>
<proteinExistence type="inferred from homology"/>
<evidence type="ECO:0000256" key="7">
    <source>
        <dbReference type="ARBA" id="ARBA00022989"/>
    </source>
</evidence>
<keyword evidence="9 10" id="KW-0472">Membrane</keyword>
<reference evidence="12 13" key="1">
    <citation type="journal article" date="2020" name="G3 (Bethesda)">
        <title>Improved Reference Genome for Cyclotella cryptica CCMP332, a Model for Cell Wall Morphogenesis, Salinity Adaptation, and Lipid Production in Diatoms (Bacillariophyta).</title>
        <authorList>
            <person name="Roberts W.R."/>
            <person name="Downey K.M."/>
            <person name="Ruck E.C."/>
            <person name="Traller J.C."/>
            <person name="Alverson A.J."/>
        </authorList>
    </citation>
    <scope>NUCLEOTIDE SEQUENCE [LARGE SCALE GENOMIC DNA]</scope>
    <source>
        <strain evidence="12 13">CCMP332</strain>
    </source>
</reference>
<organism evidence="12 13">
    <name type="scientific">Cyclotella cryptica</name>
    <dbReference type="NCBI Taxonomy" id="29204"/>
    <lineage>
        <taxon>Eukaryota</taxon>
        <taxon>Sar</taxon>
        <taxon>Stramenopiles</taxon>
        <taxon>Ochrophyta</taxon>
        <taxon>Bacillariophyta</taxon>
        <taxon>Coscinodiscophyceae</taxon>
        <taxon>Thalassiosirophycidae</taxon>
        <taxon>Stephanodiscales</taxon>
        <taxon>Stephanodiscaceae</taxon>
        <taxon>Cyclotella</taxon>
    </lineage>
</organism>
<dbReference type="InterPro" id="IPR018108">
    <property type="entry name" value="MCP_transmembrane"/>
</dbReference>
<keyword evidence="8" id="KW-0496">Mitochondrion</keyword>
<evidence type="ECO:0000256" key="3">
    <source>
        <dbReference type="ARBA" id="ARBA00022448"/>
    </source>
</evidence>
<dbReference type="GO" id="GO:0005743">
    <property type="term" value="C:mitochondrial inner membrane"/>
    <property type="evidence" value="ECO:0007669"/>
    <property type="project" value="UniProtKB-SubCell"/>
</dbReference>
<keyword evidence="7" id="KW-1133">Transmembrane helix</keyword>
<evidence type="ECO:0000256" key="5">
    <source>
        <dbReference type="ARBA" id="ARBA00022737"/>
    </source>
</evidence>